<sequence length="117" mass="13301">MELFNIFEAPGAVSDKNAHKEYIKLLARLQVQQRNQVKAGFIHVVPRETFGTRWVMQCKEMVANETKVIGILKTATREKGQNPKVGCVLKLAPWHFATVIMTFRNLTHRGAPKSLEI</sequence>
<proteinExistence type="predicted"/>
<accession>G0PBL1</accession>
<gene>
    <name evidence="1" type="ORF">CAEBREN_24073</name>
</gene>
<reference evidence="2" key="1">
    <citation type="submission" date="2011-07" db="EMBL/GenBank/DDBJ databases">
        <authorList>
            <consortium name="Caenorhabditis brenneri Sequencing and Analysis Consortium"/>
            <person name="Wilson R.K."/>
        </authorList>
    </citation>
    <scope>NUCLEOTIDE SEQUENCE [LARGE SCALE GENOMIC DNA]</scope>
    <source>
        <strain evidence="2">PB2801</strain>
    </source>
</reference>
<evidence type="ECO:0000313" key="2">
    <source>
        <dbReference type="Proteomes" id="UP000008068"/>
    </source>
</evidence>
<dbReference type="HOGENOM" id="CLU_2086933_0_0_1"/>
<keyword evidence="2" id="KW-1185">Reference proteome</keyword>
<dbReference type="AlphaFoldDB" id="G0PBL1"/>
<organism evidence="2">
    <name type="scientific">Caenorhabditis brenneri</name>
    <name type="common">Nematode worm</name>
    <dbReference type="NCBI Taxonomy" id="135651"/>
    <lineage>
        <taxon>Eukaryota</taxon>
        <taxon>Metazoa</taxon>
        <taxon>Ecdysozoa</taxon>
        <taxon>Nematoda</taxon>
        <taxon>Chromadorea</taxon>
        <taxon>Rhabditida</taxon>
        <taxon>Rhabditina</taxon>
        <taxon>Rhabditomorpha</taxon>
        <taxon>Rhabditoidea</taxon>
        <taxon>Rhabditidae</taxon>
        <taxon>Peloderinae</taxon>
        <taxon>Caenorhabditis</taxon>
    </lineage>
</organism>
<dbReference type="Proteomes" id="UP000008068">
    <property type="component" value="Unassembled WGS sequence"/>
</dbReference>
<dbReference type="EMBL" id="GL380214">
    <property type="protein sequence ID" value="EGT50524.1"/>
    <property type="molecule type" value="Genomic_DNA"/>
</dbReference>
<evidence type="ECO:0000313" key="1">
    <source>
        <dbReference type="EMBL" id="EGT50524.1"/>
    </source>
</evidence>
<protein>
    <submittedName>
        <fullName evidence="1">Uncharacterized protein</fullName>
    </submittedName>
</protein>
<name>G0PBL1_CAEBE</name>
<dbReference type="InParanoid" id="G0PBL1"/>